<dbReference type="GO" id="GO:0008168">
    <property type="term" value="F:methyltransferase activity"/>
    <property type="evidence" value="ECO:0007669"/>
    <property type="project" value="TreeGrafter"/>
</dbReference>
<dbReference type="CDD" id="cd02440">
    <property type="entry name" value="AdoMet_MTases"/>
    <property type="match status" value="1"/>
</dbReference>
<sequence length="365" mass="42499">MNISKQYKCFCLMDVSMRASFLLLLLPSLSYSFISGKNDMFNRLPFRGGCSDITRKMIDPMRLYDSAPKMWNFLSFALKDRARGWFIDRAEKKGIKWYDLLTSYSDNFDKIKEIYDDKTNTSMVYPKYYTRPFHGYDDGNLNWLAAFEGDAATLSMASGYWNGVDPFTTASWLRFNITNNIQHYMKQHRAREPVTILDVGSSVGISTEYLYRGFKSCEKAAGIDLSPYFIAVATYRAEKGKLPFYYYHQNAEDPHINQTFDTIVFTYILHEVPREETRIMIDRMKSLLRPNGVMAIVDLDPDKLKSSLLLSKFRKWAFEVTEPHVYEYYNTNLSDILKEKGFVNVEKVSNDPINSIWMGQLTNKD</sequence>
<proteinExistence type="predicted"/>
<dbReference type="PANTHER" id="PTHR42912">
    <property type="entry name" value="METHYLTRANSFERASE"/>
    <property type="match status" value="1"/>
</dbReference>
<dbReference type="Pfam" id="PF13489">
    <property type="entry name" value="Methyltransf_23"/>
    <property type="match status" value="1"/>
</dbReference>
<reference evidence="1" key="1">
    <citation type="journal article" date="2020" name="Nature">
        <title>Giant virus diversity and host interactions through global metagenomics.</title>
        <authorList>
            <person name="Schulz F."/>
            <person name="Roux S."/>
            <person name="Paez-Espino D."/>
            <person name="Jungbluth S."/>
            <person name="Walsh D.A."/>
            <person name="Denef V.J."/>
            <person name="McMahon K.D."/>
            <person name="Konstantinidis K.T."/>
            <person name="Eloe-Fadrosh E.A."/>
            <person name="Kyrpides N.C."/>
            <person name="Woyke T."/>
        </authorList>
    </citation>
    <scope>NUCLEOTIDE SEQUENCE</scope>
    <source>
        <strain evidence="1">GVMAG-S-ERX556106-38</strain>
    </source>
</reference>
<dbReference type="InterPro" id="IPR050508">
    <property type="entry name" value="Methyltransf_Superfamily"/>
</dbReference>
<evidence type="ECO:0008006" key="2">
    <source>
        <dbReference type="Google" id="ProtNLM"/>
    </source>
</evidence>
<dbReference type="EMBL" id="MN738832">
    <property type="protein sequence ID" value="QHT38579.1"/>
    <property type="molecule type" value="Genomic_DNA"/>
</dbReference>
<organism evidence="1">
    <name type="scientific">viral metagenome</name>
    <dbReference type="NCBI Taxonomy" id="1070528"/>
    <lineage>
        <taxon>unclassified sequences</taxon>
        <taxon>metagenomes</taxon>
        <taxon>organismal metagenomes</taxon>
    </lineage>
</organism>
<dbReference type="PANTHER" id="PTHR42912:SF80">
    <property type="entry name" value="METHYLTRANSFERASE DOMAIN-CONTAINING PROTEIN"/>
    <property type="match status" value="1"/>
</dbReference>
<dbReference type="SUPFAM" id="SSF53335">
    <property type="entry name" value="S-adenosyl-L-methionine-dependent methyltransferases"/>
    <property type="match status" value="1"/>
</dbReference>
<accession>A0A6C0FDE6</accession>
<dbReference type="Gene3D" id="3.40.50.150">
    <property type="entry name" value="Vaccinia Virus protein VP39"/>
    <property type="match status" value="1"/>
</dbReference>
<dbReference type="AlphaFoldDB" id="A0A6C0FDE6"/>
<name>A0A6C0FDE6_9ZZZZ</name>
<protein>
    <recommendedName>
        <fullName evidence="2">Methyltransferase domain-containing protein</fullName>
    </recommendedName>
</protein>
<evidence type="ECO:0000313" key="1">
    <source>
        <dbReference type="EMBL" id="QHT38579.1"/>
    </source>
</evidence>
<dbReference type="InterPro" id="IPR029063">
    <property type="entry name" value="SAM-dependent_MTases_sf"/>
</dbReference>